<dbReference type="InterPro" id="IPR029058">
    <property type="entry name" value="AB_hydrolase_fold"/>
</dbReference>
<sequence length="339" mass="36389">MQAVVFLSVLLFIGGSYALPAEYAEPKHRWTLIPDGDGRMHLMDLNPIEPIEPVEPSFNADNDVFFVLFTRRNPTAGQRLARTTASINGSQWRSTAGGTRFIIHGWNNNPLSPVNTMITQAYLAAADHNVVRVDWGAGANSLSYPTSRNRVPDVARVTASFIDWLHQNGFLVNFNRLVIAGHSLGGHIAGITGKRVTRGRIQAIFALDPAGPLFSVGDANGRFASGDGVYTEMIATNAGVLGFAEPLGQATFYPNWGTSQPGCGTDISGNCAHGRVNNFYSESVTSNRFVARRCANHGQITSRNCPTGQGTGTMGGNGSKNLNGVFFLETNANSPFARG</sequence>
<dbReference type="Proteomes" id="UP000183832">
    <property type="component" value="Unassembled WGS sequence"/>
</dbReference>
<dbReference type="InterPro" id="IPR013818">
    <property type="entry name" value="Lipase"/>
</dbReference>
<dbReference type="SUPFAM" id="SSF53474">
    <property type="entry name" value="alpha/beta-Hydrolases"/>
    <property type="match status" value="1"/>
</dbReference>
<name>A0A1J1HMB4_9DIPT</name>
<dbReference type="AlphaFoldDB" id="A0A1J1HMB4"/>
<dbReference type="Gene3D" id="3.40.50.1820">
    <property type="entry name" value="alpha/beta hydrolase"/>
    <property type="match status" value="1"/>
</dbReference>
<comment type="subcellular location">
    <subcellularLocation>
        <location evidence="1">Secreted</location>
    </subcellularLocation>
</comment>
<evidence type="ECO:0000256" key="1">
    <source>
        <dbReference type="ARBA" id="ARBA00004613"/>
    </source>
</evidence>
<protein>
    <submittedName>
        <fullName evidence="7">CLUMA_CG002968, isoform A</fullName>
    </submittedName>
</protein>
<reference evidence="7 8" key="1">
    <citation type="submission" date="2015-04" db="EMBL/GenBank/DDBJ databases">
        <authorList>
            <person name="Syromyatnikov M.Y."/>
            <person name="Popov V.N."/>
        </authorList>
    </citation>
    <scope>NUCLEOTIDE SEQUENCE [LARGE SCALE GENOMIC DNA]</scope>
</reference>
<dbReference type="GO" id="GO:0016042">
    <property type="term" value="P:lipid catabolic process"/>
    <property type="evidence" value="ECO:0007669"/>
    <property type="project" value="TreeGrafter"/>
</dbReference>
<dbReference type="CDD" id="cd00707">
    <property type="entry name" value="Pancreat_lipase_like"/>
    <property type="match status" value="1"/>
</dbReference>
<gene>
    <name evidence="7" type="primary">similar to Lipase member H</name>
    <name evidence="7" type="ORF">CLUMA_CG002968</name>
</gene>
<dbReference type="InterPro" id="IPR002334">
    <property type="entry name" value="Allerg_PlipaseA1"/>
</dbReference>
<dbReference type="PANTHER" id="PTHR11610">
    <property type="entry name" value="LIPASE"/>
    <property type="match status" value="1"/>
</dbReference>
<dbReference type="STRING" id="568069.A0A1J1HMB4"/>
<dbReference type="InterPro" id="IPR000734">
    <property type="entry name" value="TAG_lipase"/>
</dbReference>
<dbReference type="EMBL" id="CVRI01000011">
    <property type="protein sequence ID" value="CRK89208.1"/>
    <property type="molecule type" value="Genomic_DNA"/>
</dbReference>
<dbReference type="PRINTS" id="PR00825">
    <property type="entry name" value="DOLALLERGEN"/>
</dbReference>
<comment type="similarity">
    <text evidence="2 4">Belongs to the AB hydrolase superfamily. Lipase family.</text>
</comment>
<dbReference type="Pfam" id="PF00151">
    <property type="entry name" value="Lipase"/>
    <property type="match status" value="1"/>
</dbReference>
<keyword evidence="5" id="KW-0732">Signal</keyword>
<dbReference type="GO" id="GO:0016298">
    <property type="term" value="F:lipase activity"/>
    <property type="evidence" value="ECO:0007669"/>
    <property type="project" value="InterPro"/>
</dbReference>
<dbReference type="PRINTS" id="PR00821">
    <property type="entry name" value="TAGLIPASE"/>
</dbReference>
<evidence type="ECO:0000256" key="4">
    <source>
        <dbReference type="RuleBase" id="RU004262"/>
    </source>
</evidence>
<accession>A0A1J1HMB4</accession>
<evidence type="ECO:0000259" key="6">
    <source>
        <dbReference type="Pfam" id="PF00151"/>
    </source>
</evidence>
<dbReference type="InterPro" id="IPR033906">
    <property type="entry name" value="Lipase_N"/>
</dbReference>
<evidence type="ECO:0000256" key="3">
    <source>
        <dbReference type="ARBA" id="ARBA00022525"/>
    </source>
</evidence>
<organism evidence="7 8">
    <name type="scientific">Clunio marinus</name>
    <dbReference type="NCBI Taxonomy" id="568069"/>
    <lineage>
        <taxon>Eukaryota</taxon>
        <taxon>Metazoa</taxon>
        <taxon>Ecdysozoa</taxon>
        <taxon>Arthropoda</taxon>
        <taxon>Hexapoda</taxon>
        <taxon>Insecta</taxon>
        <taxon>Pterygota</taxon>
        <taxon>Neoptera</taxon>
        <taxon>Endopterygota</taxon>
        <taxon>Diptera</taxon>
        <taxon>Nematocera</taxon>
        <taxon>Chironomoidea</taxon>
        <taxon>Chironomidae</taxon>
        <taxon>Clunio</taxon>
    </lineage>
</organism>
<feature type="signal peptide" evidence="5">
    <location>
        <begin position="1"/>
        <end position="18"/>
    </location>
</feature>
<dbReference type="PANTHER" id="PTHR11610:SF150">
    <property type="entry name" value="FI01825P-RELATED"/>
    <property type="match status" value="1"/>
</dbReference>
<proteinExistence type="inferred from homology"/>
<dbReference type="GO" id="GO:0017171">
    <property type="term" value="F:serine hydrolase activity"/>
    <property type="evidence" value="ECO:0007669"/>
    <property type="project" value="TreeGrafter"/>
</dbReference>
<evidence type="ECO:0000313" key="8">
    <source>
        <dbReference type="Proteomes" id="UP000183832"/>
    </source>
</evidence>
<evidence type="ECO:0000256" key="2">
    <source>
        <dbReference type="ARBA" id="ARBA00010701"/>
    </source>
</evidence>
<feature type="domain" description="Lipase" evidence="6">
    <location>
        <begin position="59"/>
        <end position="336"/>
    </location>
</feature>
<dbReference type="GO" id="GO:0005615">
    <property type="term" value="C:extracellular space"/>
    <property type="evidence" value="ECO:0007669"/>
    <property type="project" value="TreeGrafter"/>
</dbReference>
<evidence type="ECO:0000313" key="7">
    <source>
        <dbReference type="EMBL" id="CRK89208.1"/>
    </source>
</evidence>
<keyword evidence="3" id="KW-0964">Secreted</keyword>
<dbReference type="OrthoDB" id="199913at2759"/>
<feature type="chain" id="PRO_5012000771" evidence="5">
    <location>
        <begin position="19"/>
        <end position="339"/>
    </location>
</feature>
<keyword evidence="8" id="KW-1185">Reference proteome</keyword>
<evidence type="ECO:0000256" key="5">
    <source>
        <dbReference type="SAM" id="SignalP"/>
    </source>
</evidence>